<gene>
    <name evidence="3" type="ORF">ASZ90_007646</name>
</gene>
<protein>
    <submittedName>
        <fullName evidence="3">Capsular polysaccharide biosynthesis glycosyl transferase capm</fullName>
    </submittedName>
</protein>
<dbReference type="InterPro" id="IPR028098">
    <property type="entry name" value="Glyco_trans_4-like_N"/>
</dbReference>
<dbReference type="PANTHER" id="PTHR12526">
    <property type="entry name" value="GLYCOSYLTRANSFERASE"/>
    <property type="match status" value="1"/>
</dbReference>
<dbReference type="Pfam" id="PF13439">
    <property type="entry name" value="Glyco_transf_4"/>
    <property type="match status" value="1"/>
</dbReference>
<dbReference type="GO" id="GO:0016757">
    <property type="term" value="F:glycosyltransferase activity"/>
    <property type="evidence" value="ECO:0007669"/>
    <property type="project" value="InterPro"/>
</dbReference>
<keyword evidence="3" id="KW-0808">Transferase</keyword>
<reference evidence="3" key="1">
    <citation type="journal article" date="2015" name="Proc. Natl. Acad. Sci. U.S.A.">
        <title>Networks of energetic and metabolic interactions define dynamics in microbial communities.</title>
        <authorList>
            <person name="Embree M."/>
            <person name="Liu J.K."/>
            <person name="Al-Bassam M.M."/>
            <person name="Zengler K."/>
        </authorList>
    </citation>
    <scope>NUCLEOTIDE SEQUENCE</scope>
</reference>
<accession>A0A0W8FNW4</accession>
<feature type="domain" description="Glycosyl transferase family 1" evidence="1">
    <location>
        <begin position="199"/>
        <end position="361"/>
    </location>
</feature>
<name>A0A0W8FNW4_9ZZZZ</name>
<evidence type="ECO:0000313" key="3">
    <source>
        <dbReference type="EMBL" id="KUG22572.1"/>
    </source>
</evidence>
<organism evidence="3">
    <name type="scientific">hydrocarbon metagenome</name>
    <dbReference type="NCBI Taxonomy" id="938273"/>
    <lineage>
        <taxon>unclassified sequences</taxon>
        <taxon>metagenomes</taxon>
        <taxon>ecological metagenomes</taxon>
    </lineage>
</organism>
<dbReference type="InterPro" id="IPR001296">
    <property type="entry name" value="Glyco_trans_1"/>
</dbReference>
<evidence type="ECO:0000259" key="1">
    <source>
        <dbReference type="Pfam" id="PF00534"/>
    </source>
</evidence>
<dbReference type="Pfam" id="PF00534">
    <property type="entry name" value="Glycos_transf_1"/>
    <property type="match status" value="1"/>
</dbReference>
<dbReference type="PANTHER" id="PTHR12526:SF623">
    <property type="entry name" value="WABG"/>
    <property type="match status" value="1"/>
</dbReference>
<dbReference type="Gene3D" id="3.40.50.2000">
    <property type="entry name" value="Glycogen Phosphorylase B"/>
    <property type="match status" value="2"/>
</dbReference>
<dbReference type="SUPFAM" id="SSF53756">
    <property type="entry name" value="UDP-Glycosyltransferase/glycogen phosphorylase"/>
    <property type="match status" value="1"/>
</dbReference>
<comment type="caution">
    <text evidence="3">The sequence shown here is derived from an EMBL/GenBank/DDBJ whole genome shotgun (WGS) entry which is preliminary data.</text>
</comment>
<sequence length="391" mass="44727">MKKIVFAMEKFSRYAGGAESYAVSLAITLIKNGWEVHLFGEEWDGEPEEAQFHKIYIPKFLPAWIKLLFFAWKHKKMVRQQPYDVVVGFGNTIYMNAYQSHGGIHQLSTARKVYAEKNALRRIIKRIIIPLSIKHWTRAWIEAAPFRLNPRPRIIAIADMIKKDMQSFFNAKADEIEIIYNGVDTKRYNTSLQQKIRGKLRNQWGVTDNDIVFLFVSYDLKKKGIEPLIEAAAELKRTKNDNFKIIVVGGSPYGSLKILIERFRLENNVIFAGRVKSIDEYYANSDVFVLPTYYDACSLVVIEAMASGVPSITTMFNGASGIITDGKDGYVISHPPVSVNLADKMRLLMNNKKRQEMSEEAAITGQKYSLERNHKEMMKVFDEVASFVNIS</sequence>
<dbReference type="AlphaFoldDB" id="A0A0W8FNW4"/>
<proteinExistence type="predicted"/>
<dbReference type="CDD" id="cd03801">
    <property type="entry name" value="GT4_PimA-like"/>
    <property type="match status" value="1"/>
</dbReference>
<feature type="domain" description="Glycosyltransferase subfamily 4-like N-terminal" evidence="2">
    <location>
        <begin position="16"/>
        <end position="187"/>
    </location>
</feature>
<dbReference type="EMBL" id="LNQE01000955">
    <property type="protein sequence ID" value="KUG22572.1"/>
    <property type="molecule type" value="Genomic_DNA"/>
</dbReference>
<evidence type="ECO:0000259" key="2">
    <source>
        <dbReference type="Pfam" id="PF13439"/>
    </source>
</evidence>